<feature type="region of interest" description="Disordered" evidence="6">
    <location>
        <begin position="359"/>
        <end position="402"/>
    </location>
</feature>
<evidence type="ECO:0000313" key="8">
    <source>
        <dbReference type="EMBL" id="CAG5112127.1"/>
    </source>
</evidence>
<gene>
    <name evidence="8" type="ORF">OKIOD_LOCUS15144</name>
</gene>
<keyword evidence="3" id="KW-0238">DNA-binding</keyword>
<keyword evidence="2" id="KW-0805">Transcription regulation</keyword>
<name>A0ABN7T9S2_OIKDI</name>
<feature type="domain" description="MADS-box" evidence="7">
    <location>
        <begin position="1"/>
        <end position="61"/>
    </location>
</feature>
<accession>A0ABN7T9S2</accession>
<dbReference type="EMBL" id="OU015567">
    <property type="protein sequence ID" value="CAG5112127.1"/>
    <property type="molecule type" value="Genomic_DNA"/>
</dbReference>
<feature type="region of interest" description="Disordered" evidence="6">
    <location>
        <begin position="165"/>
        <end position="233"/>
    </location>
</feature>
<evidence type="ECO:0000256" key="5">
    <source>
        <dbReference type="ARBA" id="ARBA00023242"/>
    </source>
</evidence>
<dbReference type="PRINTS" id="PR00404">
    <property type="entry name" value="MADSDOMAIN"/>
</dbReference>
<evidence type="ECO:0000259" key="7">
    <source>
        <dbReference type="PROSITE" id="PS50066"/>
    </source>
</evidence>
<organism evidence="8 9">
    <name type="scientific">Oikopleura dioica</name>
    <name type="common">Tunicate</name>
    <dbReference type="NCBI Taxonomy" id="34765"/>
    <lineage>
        <taxon>Eukaryota</taxon>
        <taxon>Metazoa</taxon>
        <taxon>Chordata</taxon>
        <taxon>Tunicata</taxon>
        <taxon>Appendicularia</taxon>
        <taxon>Copelata</taxon>
        <taxon>Oikopleuridae</taxon>
        <taxon>Oikopleura</taxon>
    </lineage>
</organism>
<dbReference type="PANTHER" id="PTHR11945">
    <property type="entry name" value="MADS BOX PROTEIN"/>
    <property type="match status" value="1"/>
</dbReference>
<evidence type="ECO:0000256" key="1">
    <source>
        <dbReference type="ARBA" id="ARBA00004123"/>
    </source>
</evidence>
<feature type="compositionally biased region" description="Polar residues" evidence="6">
    <location>
        <begin position="193"/>
        <end position="211"/>
    </location>
</feature>
<sequence length="443" mass="48536">MGRKKIQISRIADERNRQVTFTKRKFGLMKKAYELSVLCDCEIALIIFNSSNKLFQYASTDMDKVLLKYTEYSDPHESRTNSDIVDMLHKKEHKSCDSPDLLQDSYDSNKYSKISNTDAYGSAPALDHMAVNPQHLYQQPPLSYLPNSLLHAQHQMDQQKMLSLNGRHSVSPPSNSSSSPSQPAIIFSDDSGMVSTGADTGSALSSTYTDLDSNKDSSKDNQQNGQRHAANNGQMTSIIGQNNAIGNGQATVTNGQANGSPQDVQEQLRRKSPMRSRPDLRVHIPASSHAPTLNPSLVGQSSLQNPYSQVLPTYGSDYMLGQPHLGDIGFNSPLLTSSAWPHPTPLHPLSVMKDEMSGMNGNGESTIKAEPGSPLNGSDEQVSPQSITHSGNSPIASNHLQSSFHPSFHHQHQSLHHQSQHLMELGCAKRPRLDHGVVPSWAS</sequence>
<feature type="compositionally biased region" description="Low complexity" evidence="6">
    <location>
        <begin position="169"/>
        <end position="183"/>
    </location>
</feature>
<evidence type="ECO:0000256" key="6">
    <source>
        <dbReference type="SAM" id="MobiDB-lite"/>
    </source>
</evidence>
<dbReference type="Proteomes" id="UP001158576">
    <property type="component" value="Chromosome 2"/>
</dbReference>
<proteinExistence type="predicted"/>
<dbReference type="CDD" id="cd00265">
    <property type="entry name" value="MADS_MEF2_like"/>
    <property type="match status" value="1"/>
</dbReference>
<dbReference type="InterPro" id="IPR036879">
    <property type="entry name" value="TF_MADSbox_sf"/>
</dbReference>
<dbReference type="PROSITE" id="PS00350">
    <property type="entry name" value="MADS_BOX_1"/>
    <property type="match status" value="1"/>
</dbReference>
<feature type="compositionally biased region" description="Polar residues" evidence="6">
    <location>
        <begin position="375"/>
        <end position="398"/>
    </location>
</feature>
<dbReference type="PROSITE" id="PS50066">
    <property type="entry name" value="MADS_BOX_2"/>
    <property type="match status" value="1"/>
</dbReference>
<keyword evidence="5" id="KW-0539">Nucleus</keyword>
<feature type="compositionally biased region" description="Polar residues" evidence="6">
    <location>
        <begin position="245"/>
        <end position="265"/>
    </location>
</feature>
<dbReference type="InterPro" id="IPR033896">
    <property type="entry name" value="MEF2-like_N"/>
</dbReference>
<dbReference type="Gene3D" id="3.40.1810.10">
    <property type="entry name" value="Transcription factor, MADS-box"/>
    <property type="match status" value="1"/>
</dbReference>
<evidence type="ECO:0000256" key="4">
    <source>
        <dbReference type="ARBA" id="ARBA00023163"/>
    </source>
</evidence>
<dbReference type="SMART" id="SM00432">
    <property type="entry name" value="MADS"/>
    <property type="match status" value="1"/>
</dbReference>
<dbReference type="SUPFAM" id="SSF55455">
    <property type="entry name" value="SRF-like"/>
    <property type="match status" value="1"/>
</dbReference>
<dbReference type="InterPro" id="IPR002100">
    <property type="entry name" value="TF_MADSbox"/>
</dbReference>
<evidence type="ECO:0000256" key="2">
    <source>
        <dbReference type="ARBA" id="ARBA00023015"/>
    </source>
</evidence>
<protein>
    <submittedName>
        <fullName evidence="8">Oidioi.mRNA.OKI2018_I69.chr2.g6379.t1.cds</fullName>
    </submittedName>
</protein>
<dbReference type="PANTHER" id="PTHR11945:SF534">
    <property type="entry name" value="MYOCYTE-SPECIFIC ENHANCER FACTOR 2"/>
    <property type="match status" value="1"/>
</dbReference>
<keyword evidence="9" id="KW-1185">Reference proteome</keyword>
<feature type="region of interest" description="Disordered" evidence="6">
    <location>
        <begin position="245"/>
        <end position="277"/>
    </location>
</feature>
<reference evidence="8 9" key="1">
    <citation type="submission" date="2021-04" db="EMBL/GenBank/DDBJ databases">
        <authorList>
            <person name="Bliznina A."/>
        </authorList>
    </citation>
    <scope>NUCLEOTIDE SEQUENCE [LARGE SCALE GENOMIC DNA]</scope>
</reference>
<evidence type="ECO:0000313" key="9">
    <source>
        <dbReference type="Proteomes" id="UP001158576"/>
    </source>
</evidence>
<comment type="subcellular location">
    <subcellularLocation>
        <location evidence="1">Nucleus</location>
    </subcellularLocation>
</comment>
<evidence type="ECO:0000256" key="3">
    <source>
        <dbReference type="ARBA" id="ARBA00023125"/>
    </source>
</evidence>
<dbReference type="Pfam" id="PF00319">
    <property type="entry name" value="SRF-TF"/>
    <property type="match status" value="1"/>
</dbReference>
<keyword evidence="4" id="KW-0804">Transcription</keyword>